<reference evidence="4" key="2">
    <citation type="submission" date="2015-01" db="EMBL/GenBank/DDBJ databases">
        <title>Evolutionary Origins and Diversification of the Mycorrhizal Mutualists.</title>
        <authorList>
            <consortium name="DOE Joint Genome Institute"/>
            <consortium name="Mycorrhizal Genomics Consortium"/>
            <person name="Kohler A."/>
            <person name="Kuo A."/>
            <person name="Nagy L.G."/>
            <person name="Floudas D."/>
            <person name="Copeland A."/>
            <person name="Barry K.W."/>
            <person name="Cichocki N."/>
            <person name="Veneault-Fourrey C."/>
            <person name="LaButti K."/>
            <person name="Lindquist E.A."/>
            <person name="Lipzen A."/>
            <person name="Lundell T."/>
            <person name="Morin E."/>
            <person name="Murat C."/>
            <person name="Riley R."/>
            <person name="Ohm R."/>
            <person name="Sun H."/>
            <person name="Tunlid A."/>
            <person name="Henrissat B."/>
            <person name="Grigoriev I.V."/>
            <person name="Hibbett D.S."/>
            <person name="Martin F."/>
        </authorList>
    </citation>
    <scope>NUCLEOTIDE SEQUENCE [LARGE SCALE GENOMIC DNA]</scope>
    <source>
        <strain evidence="4">F 1598</strain>
    </source>
</reference>
<dbReference type="Pfam" id="PF00481">
    <property type="entry name" value="PP2C"/>
    <property type="match status" value="1"/>
</dbReference>
<dbReference type="Gene3D" id="3.60.40.10">
    <property type="entry name" value="PPM-type phosphatase domain"/>
    <property type="match status" value="1"/>
</dbReference>
<evidence type="ECO:0000256" key="1">
    <source>
        <dbReference type="SAM" id="MobiDB-lite"/>
    </source>
</evidence>
<dbReference type="STRING" id="765440.A0A0C3GHQ3"/>
<feature type="region of interest" description="Disordered" evidence="1">
    <location>
        <begin position="440"/>
        <end position="462"/>
    </location>
</feature>
<keyword evidence="4" id="KW-1185">Reference proteome</keyword>
<reference evidence="3 4" key="1">
    <citation type="submission" date="2014-04" db="EMBL/GenBank/DDBJ databases">
        <authorList>
            <consortium name="DOE Joint Genome Institute"/>
            <person name="Kuo A."/>
            <person name="Tarkka M."/>
            <person name="Buscot F."/>
            <person name="Kohler A."/>
            <person name="Nagy L.G."/>
            <person name="Floudas D."/>
            <person name="Copeland A."/>
            <person name="Barry K.W."/>
            <person name="Cichocki N."/>
            <person name="Veneault-Fourrey C."/>
            <person name="LaButti K."/>
            <person name="Lindquist E.A."/>
            <person name="Lipzen A."/>
            <person name="Lundell T."/>
            <person name="Morin E."/>
            <person name="Murat C."/>
            <person name="Sun H."/>
            <person name="Tunlid A."/>
            <person name="Henrissat B."/>
            <person name="Grigoriev I.V."/>
            <person name="Hibbett D.S."/>
            <person name="Martin F."/>
            <person name="Nordberg H.P."/>
            <person name="Cantor M.N."/>
            <person name="Hua S.X."/>
        </authorList>
    </citation>
    <scope>NUCLEOTIDE SEQUENCE [LARGE SCALE GENOMIC DNA]</scope>
    <source>
        <strain evidence="3 4">F 1598</strain>
    </source>
</reference>
<protein>
    <recommendedName>
        <fullName evidence="2">PPM-type phosphatase domain-containing protein</fullName>
    </recommendedName>
</protein>
<dbReference type="GO" id="GO:0005739">
    <property type="term" value="C:mitochondrion"/>
    <property type="evidence" value="ECO:0007669"/>
    <property type="project" value="TreeGrafter"/>
</dbReference>
<dbReference type="InParanoid" id="A0A0C3GHQ3"/>
<dbReference type="SMART" id="SM00332">
    <property type="entry name" value="PP2Cc"/>
    <property type="match status" value="1"/>
</dbReference>
<feature type="compositionally biased region" description="Polar residues" evidence="1">
    <location>
        <begin position="440"/>
        <end position="449"/>
    </location>
</feature>
<dbReference type="HOGENOM" id="CLU_021928_3_1_1"/>
<dbReference type="AlphaFoldDB" id="A0A0C3GHQ3"/>
<dbReference type="CDD" id="cd00143">
    <property type="entry name" value="PP2Cc"/>
    <property type="match status" value="1"/>
</dbReference>
<gene>
    <name evidence="3" type="ORF">PILCRDRAFT_811698</name>
</gene>
<dbReference type="PANTHER" id="PTHR13832">
    <property type="entry name" value="PROTEIN PHOSPHATASE 2C"/>
    <property type="match status" value="1"/>
</dbReference>
<dbReference type="PANTHER" id="PTHR13832:SF792">
    <property type="entry name" value="GM14286P"/>
    <property type="match status" value="1"/>
</dbReference>
<accession>A0A0C3GHQ3</accession>
<organism evidence="3 4">
    <name type="scientific">Piloderma croceum (strain F 1598)</name>
    <dbReference type="NCBI Taxonomy" id="765440"/>
    <lineage>
        <taxon>Eukaryota</taxon>
        <taxon>Fungi</taxon>
        <taxon>Dikarya</taxon>
        <taxon>Basidiomycota</taxon>
        <taxon>Agaricomycotina</taxon>
        <taxon>Agaricomycetes</taxon>
        <taxon>Agaricomycetidae</taxon>
        <taxon>Atheliales</taxon>
        <taxon>Atheliaceae</taxon>
        <taxon>Piloderma</taxon>
    </lineage>
</organism>
<dbReference type="GO" id="GO:0004741">
    <property type="term" value="F:[pyruvate dehydrogenase (acetyl-transferring)]-phosphatase activity"/>
    <property type="evidence" value="ECO:0007669"/>
    <property type="project" value="TreeGrafter"/>
</dbReference>
<feature type="compositionally biased region" description="Basic and acidic residues" evidence="1">
    <location>
        <begin position="452"/>
        <end position="462"/>
    </location>
</feature>
<dbReference type="SUPFAM" id="SSF81606">
    <property type="entry name" value="PP2C-like"/>
    <property type="match status" value="1"/>
</dbReference>
<dbReference type="PROSITE" id="PS51746">
    <property type="entry name" value="PPM_2"/>
    <property type="match status" value="1"/>
</dbReference>
<evidence type="ECO:0000259" key="2">
    <source>
        <dbReference type="PROSITE" id="PS51746"/>
    </source>
</evidence>
<dbReference type="InterPro" id="IPR015655">
    <property type="entry name" value="PP2C"/>
</dbReference>
<proteinExistence type="predicted"/>
<evidence type="ECO:0000313" key="3">
    <source>
        <dbReference type="EMBL" id="KIM91184.1"/>
    </source>
</evidence>
<dbReference type="EMBL" id="KN832972">
    <property type="protein sequence ID" value="KIM91184.1"/>
    <property type="molecule type" value="Genomic_DNA"/>
</dbReference>
<feature type="domain" description="PPM-type phosphatase" evidence="2">
    <location>
        <begin position="101"/>
        <end position="515"/>
    </location>
</feature>
<name>A0A0C3GHQ3_PILCF</name>
<dbReference type="InterPro" id="IPR001932">
    <property type="entry name" value="PPM-type_phosphatase-like_dom"/>
</dbReference>
<evidence type="ECO:0000313" key="4">
    <source>
        <dbReference type="Proteomes" id="UP000054166"/>
    </source>
</evidence>
<dbReference type="OrthoDB" id="420076at2759"/>
<dbReference type="InterPro" id="IPR036457">
    <property type="entry name" value="PPM-type-like_dom_sf"/>
</dbReference>
<dbReference type="Proteomes" id="UP000054166">
    <property type="component" value="Unassembled WGS sequence"/>
</dbReference>
<sequence>MLRRAWKPIAATTVLLGTPSYYWYTLKYRQDAFELAVKVRQADGKTIMTNRSFLLLPKDTIDERIRQRATSESNSRPGGIIWKHTTAQLAANDPIEDANSHQIIERDQNDPAAPGDLLFFTVMDGHSGHHTSQLLSRVLIKAVALELSNLIHNPDAAIPKAGGSLARIKSLFSLPSSPPIAGDPKNVAFAIQNAFTNLDKELINAPIQILANSLDEAALKTNIVPDLSQHPMALTAMLPAISGSCALMAVLDTAHRDLYVACTGDSRAVAGFWDETEDGRGSWRVEVLSEDQTGRNLNELKRIQSEHPPDEAHTVVRNGRILGGLEPSRAFGDARYKWTHEIQEILNRAFLAGNNQGIRPPPTAFKTPPYVTSTPVVTHRKLSFLPLATSPSSKPSSTLRFIVLATDGLWDQLTSEEAVALVGGHIAGLKGYIPKSSMSNLVPTSTGTPTVEGKDKKRSSKDEGAWAFVDENVSSHLIRNAFGGGDEKALRKLLSIPAPFARSYRDDVTVTVVWWEDGRQKETKIDNFTPEKTKAKL</sequence>